<evidence type="ECO:0000313" key="1">
    <source>
        <dbReference type="EMBL" id="GME75069.1"/>
    </source>
</evidence>
<evidence type="ECO:0000313" key="2">
    <source>
        <dbReference type="Proteomes" id="UP001165064"/>
    </source>
</evidence>
<dbReference type="EMBL" id="BSXS01001107">
    <property type="protein sequence ID" value="GME75069.1"/>
    <property type="molecule type" value="Genomic_DNA"/>
</dbReference>
<reference evidence="1" key="1">
    <citation type="submission" date="2023-04" db="EMBL/GenBank/DDBJ databases">
        <title>Ambrosiozyma monospora NBRC 10751.</title>
        <authorList>
            <person name="Ichikawa N."/>
            <person name="Sato H."/>
            <person name="Tonouchi N."/>
        </authorList>
    </citation>
    <scope>NUCLEOTIDE SEQUENCE</scope>
    <source>
        <strain evidence="1">NBRC 10751</strain>
    </source>
</reference>
<keyword evidence="2" id="KW-1185">Reference proteome</keyword>
<name>A0ACB5SWA5_AMBMO</name>
<organism evidence="1 2">
    <name type="scientific">Ambrosiozyma monospora</name>
    <name type="common">Yeast</name>
    <name type="synonym">Endomycopsis monosporus</name>
    <dbReference type="NCBI Taxonomy" id="43982"/>
    <lineage>
        <taxon>Eukaryota</taxon>
        <taxon>Fungi</taxon>
        <taxon>Dikarya</taxon>
        <taxon>Ascomycota</taxon>
        <taxon>Saccharomycotina</taxon>
        <taxon>Pichiomycetes</taxon>
        <taxon>Pichiales</taxon>
        <taxon>Pichiaceae</taxon>
        <taxon>Ambrosiozyma</taxon>
    </lineage>
</organism>
<dbReference type="Proteomes" id="UP001165064">
    <property type="component" value="Unassembled WGS sequence"/>
</dbReference>
<sequence length="204" mass="22833">MRNNINTTDEDIIKHESSSFKTISILPNKNDDGTQPPAYQLTYQASSHPKLDTCAGVTICDNIDLIHDFKGFNERTSDLYSVSTTGIGDHPIKICGVGKLKIVAKGANDVSKTVVTKTLYAPNCSGTFICHEQLSIDGLEYRSIKRKPYLSWKKQKMLIYKNAIDKMPSIPLNCFIVAPHKVYGVHQRYGHWIDNTRLGLETST</sequence>
<gene>
    <name evidence="1" type="ORF">Amon02_000201300</name>
</gene>
<proteinExistence type="predicted"/>
<comment type="caution">
    <text evidence="1">The sequence shown here is derived from an EMBL/GenBank/DDBJ whole genome shotgun (WGS) entry which is preliminary data.</text>
</comment>
<accession>A0ACB5SWA5</accession>
<protein>
    <submittedName>
        <fullName evidence="1">Unnamed protein product</fullName>
    </submittedName>
</protein>